<dbReference type="SUPFAM" id="SSF52540">
    <property type="entry name" value="P-loop containing nucleoside triphosphate hydrolases"/>
    <property type="match status" value="1"/>
</dbReference>
<evidence type="ECO:0000259" key="1">
    <source>
        <dbReference type="Pfam" id="PF13175"/>
    </source>
</evidence>
<proteinExistence type="predicted"/>
<dbReference type="EMBL" id="LKEU01000051">
    <property type="protein sequence ID" value="OFV68909.1"/>
    <property type="molecule type" value="Genomic_DNA"/>
</dbReference>
<comment type="caution">
    <text evidence="2">The sequence shown here is derived from an EMBL/GenBank/DDBJ whole genome shotgun (WGS) entry which is preliminary data.</text>
</comment>
<dbReference type="EC" id="3.6.3.33" evidence="2"/>
<name>A0A1F2PBW0_9FIRM</name>
<keyword evidence="2" id="KW-0378">Hydrolase</keyword>
<dbReference type="GO" id="GO:0016787">
    <property type="term" value="F:hydrolase activity"/>
    <property type="evidence" value="ECO:0007669"/>
    <property type="project" value="UniProtKB-KW"/>
</dbReference>
<dbReference type="RefSeq" id="WP_070372830.1">
    <property type="nucleotide sequence ID" value="NZ_LKEU01000051.1"/>
</dbReference>
<keyword evidence="2" id="KW-0067">ATP-binding</keyword>
<dbReference type="GO" id="GO:0005524">
    <property type="term" value="F:ATP binding"/>
    <property type="evidence" value="ECO:0007669"/>
    <property type="project" value="UniProtKB-KW"/>
</dbReference>
<dbReference type="Pfam" id="PF13175">
    <property type="entry name" value="AAA_15"/>
    <property type="match status" value="1"/>
</dbReference>
<protein>
    <submittedName>
        <fullName evidence="2">Vitamin B12 import ATP-binding protein BtuD</fullName>
        <ecNumber evidence="2">3.6.3.33</ecNumber>
    </submittedName>
</protein>
<feature type="domain" description="Endonuclease GajA/Old nuclease/RecF-like AAA" evidence="1">
    <location>
        <begin position="11"/>
        <end position="415"/>
    </location>
</feature>
<evidence type="ECO:0000313" key="2">
    <source>
        <dbReference type="EMBL" id="OFV68909.1"/>
    </source>
</evidence>
<dbReference type="CDD" id="cd00267">
    <property type="entry name" value="ABC_ATPase"/>
    <property type="match status" value="1"/>
</dbReference>
<dbReference type="PANTHER" id="PTHR43581">
    <property type="entry name" value="ATP/GTP PHOSPHATASE"/>
    <property type="match status" value="1"/>
</dbReference>
<dbReference type="Proteomes" id="UP000176244">
    <property type="component" value="Unassembled WGS sequence"/>
</dbReference>
<dbReference type="STRING" id="52694.ACWI_36000"/>
<reference evidence="2 3" key="1">
    <citation type="submission" date="2015-09" db="EMBL/GenBank/DDBJ databases">
        <title>Genome sequence of Acetobacterium wieringae DSM 1911.</title>
        <authorList>
            <person name="Poehlein A."/>
            <person name="Bengelsdorf F.R."/>
            <person name="Schiel-Bengelsdorf B."/>
            <person name="Duerre P."/>
            <person name="Daniel R."/>
        </authorList>
    </citation>
    <scope>NUCLEOTIDE SEQUENCE [LARGE SCALE GENOMIC DNA]</scope>
    <source>
        <strain evidence="2 3">DSM 1911</strain>
    </source>
</reference>
<dbReference type="InterPro" id="IPR041685">
    <property type="entry name" value="AAA_GajA/Old/RecF-like"/>
</dbReference>
<evidence type="ECO:0000313" key="3">
    <source>
        <dbReference type="Proteomes" id="UP000176244"/>
    </source>
</evidence>
<sequence>MLENLVITKLFGRFDYEIDLKDGGITILTGPNGFGKSTILKIIEAASNGDLVFFRKLNFLTIILKSHKKEVCIRKEDKYFSINGVSIEPILRRYTKNGNYFLNNKVIFENKMCFLENSYENNEIFKFNTETMHNLDDSYKEISNIEAKKEILFQANKLFKLTEEMKSLCGRVRLISEQRLIQEIKSTKKKSKTYNEKKMRHVISDIPNDLKKEISKISEQYSQVSNRLDSTYPQRLFSAKKGLKSSSEFKIKLEEAFIKFKRLSKYALIDQDITIFERNAYKDEFSIAFKIYFDDFAVKYSVFEPLLTKLELFTNIINERLLFKEIRITNDGFVVVDIDNNKSLSLEDLSSGEKQEIVLFYDLIFNTDSELLLLIDEPEISLHIAWQKRFLDDLLKVAENVSLKAIVATHSPQIINNHWDIQIDLGELYGREFN</sequence>
<dbReference type="InterPro" id="IPR027417">
    <property type="entry name" value="P-loop_NTPase"/>
</dbReference>
<dbReference type="PANTHER" id="PTHR43581:SF2">
    <property type="entry name" value="EXCINUCLEASE ATPASE SUBUNIT"/>
    <property type="match status" value="1"/>
</dbReference>
<keyword evidence="2" id="KW-0547">Nucleotide-binding</keyword>
<gene>
    <name evidence="2" type="primary">btuD</name>
    <name evidence="2" type="ORF">ACWI_36000</name>
</gene>
<dbReference type="AlphaFoldDB" id="A0A1F2PBW0"/>
<dbReference type="InterPro" id="IPR051396">
    <property type="entry name" value="Bact_Antivir_Def_Nuclease"/>
</dbReference>
<organism evidence="2 3">
    <name type="scientific">Acetobacterium wieringae</name>
    <dbReference type="NCBI Taxonomy" id="52694"/>
    <lineage>
        <taxon>Bacteria</taxon>
        <taxon>Bacillati</taxon>
        <taxon>Bacillota</taxon>
        <taxon>Clostridia</taxon>
        <taxon>Eubacteriales</taxon>
        <taxon>Eubacteriaceae</taxon>
        <taxon>Acetobacterium</taxon>
    </lineage>
</organism>
<accession>A0A1F2PBW0</accession>
<dbReference type="Gene3D" id="3.40.50.300">
    <property type="entry name" value="P-loop containing nucleotide triphosphate hydrolases"/>
    <property type="match status" value="1"/>
</dbReference>